<accession>A0ABV1KH36</accession>
<dbReference type="PANTHER" id="PTHR43056">
    <property type="entry name" value="PEPTIDASE S9 PROLYL OLIGOPEPTIDASE"/>
    <property type="match status" value="1"/>
</dbReference>
<gene>
    <name evidence="3" type="ORF">WIS52_25135</name>
</gene>
<dbReference type="GO" id="GO:0016787">
    <property type="term" value="F:hydrolase activity"/>
    <property type="evidence" value="ECO:0007669"/>
    <property type="project" value="UniProtKB-KW"/>
</dbReference>
<organism evidence="3 4">
    <name type="scientific">Pseudonocardia nematodicida</name>
    <dbReference type="NCBI Taxonomy" id="1206997"/>
    <lineage>
        <taxon>Bacteria</taxon>
        <taxon>Bacillati</taxon>
        <taxon>Actinomycetota</taxon>
        <taxon>Actinomycetes</taxon>
        <taxon>Pseudonocardiales</taxon>
        <taxon>Pseudonocardiaceae</taxon>
        <taxon>Pseudonocardia</taxon>
    </lineage>
</organism>
<sequence length="582" mass="64132">MREIIETESGPVLAEWDVPITADDGLVLRADVFRPVGGEPAAVLLSYGPYGKGLPFAEGYATAWEKLVTDHPEVGKGSSNRFQSWEVADPERWVPYGYACVRVDSRGAGRSPGRIDCFSERETRDVADCIEWAGTREWSNGRVGLSGISYYGINQWQVAAMRPPHLAAICVWEGANDVYREVTHHGGILSTFTRHWYEMQVVSVQHGNGRKLLSTINGLEVTGDEALDESTLRENRVDLGADHRAHPFDDEYYATRTPDLSRIEVPLLSAGSWGGAGLHLRGNVEGYLGAGSRQKWLEMHGLEHWTEYYTDYGRDLQRRFFDHFLFGVDNGWDEQPPVLLRVRHVDGSFSDRTATGWPLPETDWTELFLDAATASLTDELPAAAESGYTELVDGATFTLPPSDRTIEIIGPLALSLFVSSDTDDADLFAVIRVFTPDGDEVTFPGAIDPHSPPAQGWLRASHRELDADRSTPYRPYHPHTSRQPLEPGTTYQVDVEIWPTCVVLPPGHRLAVTVQGHDFENGGAAEALSNIRVPLRGSGPFVHDDPVDRPACDDASPASGATVTVHTGAGTPSRLVVPFIRR</sequence>
<comment type="caution">
    <text evidence="3">The sequence shown here is derived from an EMBL/GenBank/DDBJ whole genome shotgun (WGS) entry which is preliminary data.</text>
</comment>
<dbReference type="InterPro" id="IPR005674">
    <property type="entry name" value="CocE/Ser_esterase"/>
</dbReference>
<dbReference type="EMBL" id="JBEDNQ010000011">
    <property type="protein sequence ID" value="MEQ3553772.1"/>
    <property type="molecule type" value="Genomic_DNA"/>
</dbReference>
<dbReference type="InterPro" id="IPR050585">
    <property type="entry name" value="Xaa-Pro_dipeptidyl-ppase/CocE"/>
</dbReference>
<dbReference type="InterPro" id="IPR008979">
    <property type="entry name" value="Galactose-bd-like_sf"/>
</dbReference>
<dbReference type="Gene3D" id="3.40.50.1820">
    <property type="entry name" value="alpha/beta hydrolase"/>
    <property type="match status" value="1"/>
</dbReference>
<dbReference type="SMART" id="SM00939">
    <property type="entry name" value="PepX_C"/>
    <property type="match status" value="1"/>
</dbReference>
<dbReference type="Proteomes" id="UP001494902">
    <property type="component" value="Unassembled WGS sequence"/>
</dbReference>
<reference evidence="3 4" key="1">
    <citation type="submission" date="2024-03" db="EMBL/GenBank/DDBJ databases">
        <title>Draft genome sequence of Pseudonocardia nematodicida JCM 31783.</title>
        <authorList>
            <person name="Butdee W."/>
            <person name="Duangmal K."/>
        </authorList>
    </citation>
    <scope>NUCLEOTIDE SEQUENCE [LARGE SCALE GENOMIC DNA]</scope>
    <source>
        <strain evidence="3 4">JCM 31783</strain>
    </source>
</reference>
<protein>
    <submittedName>
        <fullName evidence="3">CocE/NonD family hydrolase</fullName>
    </submittedName>
</protein>
<dbReference type="InterPro" id="IPR013736">
    <property type="entry name" value="Xaa-Pro_dipept_C"/>
</dbReference>
<evidence type="ECO:0000313" key="4">
    <source>
        <dbReference type="Proteomes" id="UP001494902"/>
    </source>
</evidence>
<dbReference type="RefSeq" id="WP_349300830.1">
    <property type="nucleotide sequence ID" value="NZ_JBEDNQ010000011.1"/>
</dbReference>
<dbReference type="InterPro" id="IPR029058">
    <property type="entry name" value="AB_hydrolase_fold"/>
</dbReference>
<dbReference type="PANTHER" id="PTHR43056:SF10">
    <property type="entry name" value="COCE_NOND FAMILY, PUTATIVE (AFU_ORTHOLOGUE AFUA_7G00600)-RELATED"/>
    <property type="match status" value="1"/>
</dbReference>
<evidence type="ECO:0000259" key="2">
    <source>
        <dbReference type="SMART" id="SM00939"/>
    </source>
</evidence>
<name>A0ABV1KH36_9PSEU</name>
<dbReference type="Gene3D" id="1.10.3020.20">
    <property type="match status" value="1"/>
</dbReference>
<evidence type="ECO:0000313" key="3">
    <source>
        <dbReference type="EMBL" id="MEQ3553772.1"/>
    </source>
</evidence>
<keyword evidence="4" id="KW-1185">Reference proteome</keyword>
<dbReference type="InterPro" id="IPR000383">
    <property type="entry name" value="Xaa-Pro-like_dom"/>
</dbReference>
<proteinExistence type="predicted"/>
<dbReference type="Pfam" id="PF08530">
    <property type="entry name" value="PepX_C"/>
    <property type="match status" value="1"/>
</dbReference>
<evidence type="ECO:0000256" key="1">
    <source>
        <dbReference type="ARBA" id="ARBA00022801"/>
    </source>
</evidence>
<keyword evidence="1 3" id="KW-0378">Hydrolase</keyword>
<dbReference type="NCBIfam" id="TIGR00976">
    <property type="entry name" value="CocE_NonD"/>
    <property type="match status" value="1"/>
</dbReference>
<feature type="domain" description="Xaa-Pro dipeptidyl-peptidase C-terminal" evidence="2">
    <location>
        <begin position="318"/>
        <end position="576"/>
    </location>
</feature>
<dbReference type="SUPFAM" id="SSF53474">
    <property type="entry name" value="alpha/beta-Hydrolases"/>
    <property type="match status" value="1"/>
</dbReference>
<dbReference type="SUPFAM" id="SSF49785">
    <property type="entry name" value="Galactose-binding domain-like"/>
    <property type="match status" value="1"/>
</dbReference>
<dbReference type="Gene3D" id="2.60.120.260">
    <property type="entry name" value="Galactose-binding domain-like"/>
    <property type="match status" value="1"/>
</dbReference>
<dbReference type="Pfam" id="PF02129">
    <property type="entry name" value="Peptidase_S15"/>
    <property type="match status" value="1"/>
</dbReference>